<dbReference type="RefSeq" id="WP_283382561.1">
    <property type="nucleotide sequence ID" value="NZ_JASHIE010000011.1"/>
</dbReference>
<comment type="caution">
    <text evidence="1">The sequence shown here is derived from an EMBL/GenBank/DDBJ whole genome shotgun (WGS) entry which is preliminary data.</text>
</comment>
<organism evidence="1 2">
    <name type="scientific">Flectobacillus rivi</name>
    <dbReference type="NCBI Taxonomy" id="2984209"/>
    <lineage>
        <taxon>Bacteria</taxon>
        <taxon>Pseudomonadati</taxon>
        <taxon>Bacteroidota</taxon>
        <taxon>Cytophagia</taxon>
        <taxon>Cytophagales</taxon>
        <taxon>Flectobacillaceae</taxon>
        <taxon>Flectobacillus</taxon>
    </lineage>
</organism>
<sequence>MSETKHQYGEIMNNKHLKLAGKLFSALLLCLSLVACNTTSDVTDTTINVADITTNTKDTTITNAVLINYDGTTPTITNNIASGVEVSVTNGDVVVKSTNTSTPISYVISGQSTNASLKIYSDAAFNLVLNGTSLVNSDGPAINIQSSKKATVTLVGGTMNRLIDGANYATSTEDQKGTFFSKGQLDITGAGSILIYASYKHAIVSDGNINIQGGTISVTQAAADAIHAYSNFQMTGGNLTLVSTESGVEVEAGYVNISGGAMSITASSDGITTSYTGTDASISPYVQINGGTLTVNASGEKVKAINSNSYLKMNSSTATVALYTSGNGCKGIKTSGDLTLTAGKLTILTGGASYYNTTDKATVSSSGISCGGNLAIQDGTISISNTGVGGKGIIVDGSSTVAGGTITLTTSGATYTYSTSETTDAKAFVGTGSIAINGGYLTISSSNDAIKSAASVTVNGGSVDITTSVDGLSAPKVTINAGYISVISTDDCIYTSTTTDGTSNDGSLLSITGGTVIVSSSGGECIDSNGSIAQSGGTVVVQGTTLSTTVAFDYNGTFNITGGVFIAGGPNNTSVAKATSAGSTQPTVFLKFTVGYAGGNPFSLIDAGGNPLFTFIPTRAAYYFVYSSPTLKNGTTYNVFSGGENGGTNIGGYYNGGTFNGGISRGSVTISGQLTTASL</sequence>
<dbReference type="EMBL" id="JASHIE010000011">
    <property type="protein sequence ID" value="MDI9876201.1"/>
    <property type="molecule type" value="Genomic_DNA"/>
</dbReference>
<reference evidence="1 2" key="1">
    <citation type="submission" date="2023-05" db="EMBL/GenBank/DDBJ databases">
        <title>Novel species of genus Flectobacillus isolated from stream in China.</title>
        <authorList>
            <person name="Lu H."/>
        </authorList>
    </citation>
    <scope>NUCLEOTIDE SEQUENCE [LARGE SCALE GENOMIC DNA]</scope>
    <source>
        <strain evidence="1 2">LFS242W</strain>
    </source>
</reference>
<name>A0ABT6Z505_9BACT</name>
<dbReference type="Proteomes" id="UP001225761">
    <property type="component" value="Unassembled WGS sequence"/>
</dbReference>
<evidence type="ECO:0000313" key="1">
    <source>
        <dbReference type="EMBL" id="MDI9876201.1"/>
    </source>
</evidence>
<dbReference type="InterPro" id="IPR025584">
    <property type="entry name" value="Cthe_2159"/>
</dbReference>
<proteinExistence type="predicted"/>
<evidence type="ECO:0000313" key="2">
    <source>
        <dbReference type="Proteomes" id="UP001225761"/>
    </source>
</evidence>
<protein>
    <submittedName>
        <fullName evidence="1">Carbohydrate-binding domain-containing protein</fullName>
    </submittedName>
</protein>
<keyword evidence="2" id="KW-1185">Reference proteome</keyword>
<gene>
    <name evidence="1" type="ORF">QM481_16815</name>
</gene>
<dbReference type="Pfam" id="PF14262">
    <property type="entry name" value="Cthe_2159"/>
    <property type="match status" value="2"/>
</dbReference>
<accession>A0ABT6Z505</accession>